<dbReference type="InterPro" id="IPR027417">
    <property type="entry name" value="P-loop_NTPase"/>
</dbReference>
<dbReference type="AlphaFoldDB" id="A0A110B3A1"/>
<dbReference type="Pfam" id="PF25601">
    <property type="entry name" value="AAA_lid_14"/>
    <property type="match status" value="1"/>
</dbReference>
<dbReference type="InterPro" id="IPR003593">
    <property type="entry name" value="AAA+_ATPase"/>
</dbReference>
<dbReference type="InterPro" id="IPR002078">
    <property type="entry name" value="Sigma_54_int"/>
</dbReference>
<dbReference type="InterPro" id="IPR002197">
    <property type="entry name" value="HTH_Fis"/>
</dbReference>
<dbReference type="GO" id="GO:0000160">
    <property type="term" value="P:phosphorelay signal transduction system"/>
    <property type="evidence" value="ECO:0007669"/>
    <property type="project" value="InterPro"/>
</dbReference>
<dbReference type="SUPFAM" id="SSF46689">
    <property type="entry name" value="Homeodomain-like"/>
    <property type="match status" value="1"/>
</dbReference>
<dbReference type="Gene3D" id="3.40.50.2300">
    <property type="match status" value="1"/>
</dbReference>
<dbReference type="EMBL" id="AP017313">
    <property type="protein sequence ID" value="BAU54687.1"/>
    <property type="molecule type" value="Genomic_DNA"/>
</dbReference>
<keyword evidence="2" id="KW-1185">Reference proteome</keyword>
<dbReference type="OrthoDB" id="9767722at2"/>
<dbReference type="InterPro" id="IPR025943">
    <property type="entry name" value="Sigma_54_int_dom_ATP-bd_2"/>
</dbReference>
<reference evidence="1 2" key="1">
    <citation type="submission" date="2015-12" db="EMBL/GenBank/DDBJ databases">
        <title>Genome sequence of Mucilaginibacter gotjawali.</title>
        <authorList>
            <person name="Lee J.S."/>
            <person name="Lee K.C."/>
            <person name="Kim K.K."/>
            <person name="Lee B.W."/>
        </authorList>
    </citation>
    <scope>NUCLEOTIDE SEQUENCE [LARGE SCALE GENOMIC DNA]</scope>
    <source>
        <strain evidence="1 2">SA3-7</strain>
    </source>
</reference>
<dbReference type="PANTHER" id="PTHR32071:SF17">
    <property type="entry name" value="TRANSCRIPTIONAL REGULATOR (NTRC FAMILY)"/>
    <property type="match status" value="1"/>
</dbReference>
<dbReference type="Proteomes" id="UP000218263">
    <property type="component" value="Chromosome"/>
</dbReference>
<dbReference type="SUPFAM" id="SSF52172">
    <property type="entry name" value="CheY-like"/>
    <property type="match status" value="1"/>
</dbReference>
<accession>A0A110B3A1</accession>
<dbReference type="Gene3D" id="1.10.8.60">
    <property type="match status" value="1"/>
</dbReference>
<dbReference type="SUPFAM" id="SSF52540">
    <property type="entry name" value="P-loop containing nucleoside triphosphate hydrolases"/>
    <property type="match status" value="1"/>
</dbReference>
<dbReference type="Pfam" id="PF02954">
    <property type="entry name" value="HTH_8"/>
    <property type="match status" value="1"/>
</dbReference>
<dbReference type="GO" id="GO:0006355">
    <property type="term" value="P:regulation of DNA-templated transcription"/>
    <property type="evidence" value="ECO:0007669"/>
    <property type="project" value="InterPro"/>
</dbReference>
<dbReference type="Pfam" id="PF00158">
    <property type="entry name" value="Sigma54_activat"/>
    <property type="match status" value="1"/>
</dbReference>
<dbReference type="CDD" id="cd00009">
    <property type="entry name" value="AAA"/>
    <property type="match status" value="1"/>
</dbReference>
<evidence type="ECO:0000313" key="1">
    <source>
        <dbReference type="EMBL" id="BAU54687.1"/>
    </source>
</evidence>
<dbReference type="InterPro" id="IPR001789">
    <property type="entry name" value="Sig_transdc_resp-reg_receiver"/>
</dbReference>
<dbReference type="Pfam" id="PF00072">
    <property type="entry name" value="Response_reg"/>
    <property type="match status" value="1"/>
</dbReference>
<dbReference type="PROSITE" id="PS50045">
    <property type="entry name" value="SIGMA54_INTERACT_4"/>
    <property type="match status" value="1"/>
</dbReference>
<name>A0A110B3A1_9SPHI</name>
<dbReference type="GO" id="GO:0043565">
    <property type="term" value="F:sequence-specific DNA binding"/>
    <property type="evidence" value="ECO:0007669"/>
    <property type="project" value="InterPro"/>
</dbReference>
<organism evidence="1 2">
    <name type="scientific">Mucilaginibacter gotjawali</name>
    <dbReference type="NCBI Taxonomy" id="1550579"/>
    <lineage>
        <taxon>Bacteria</taxon>
        <taxon>Pseudomonadati</taxon>
        <taxon>Bacteroidota</taxon>
        <taxon>Sphingobacteriia</taxon>
        <taxon>Sphingobacteriales</taxon>
        <taxon>Sphingobacteriaceae</taxon>
        <taxon>Mucilaginibacter</taxon>
    </lineage>
</organism>
<dbReference type="SMART" id="SM00448">
    <property type="entry name" value="REC"/>
    <property type="match status" value="1"/>
</dbReference>
<dbReference type="PROSITE" id="PS50110">
    <property type="entry name" value="RESPONSE_REGULATORY"/>
    <property type="match status" value="1"/>
</dbReference>
<dbReference type="InterPro" id="IPR058031">
    <property type="entry name" value="AAA_lid_NorR"/>
</dbReference>
<dbReference type="PANTHER" id="PTHR32071">
    <property type="entry name" value="TRANSCRIPTIONAL REGULATORY PROTEIN"/>
    <property type="match status" value="1"/>
</dbReference>
<protein>
    <submittedName>
        <fullName evidence="1">Transcriptional regulatory protein ZraR</fullName>
    </submittedName>
</protein>
<proteinExistence type="predicted"/>
<dbReference type="Gene3D" id="3.40.50.300">
    <property type="entry name" value="P-loop containing nucleotide triphosphate hydrolases"/>
    <property type="match status" value="1"/>
</dbReference>
<dbReference type="InterPro" id="IPR011006">
    <property type="entry name" value="CheY-like_superfamily"/>
</dbReference>
<dbReference type="RefSeq" id="WP_096352721.1">
    <property type="nucleotide sequence ID" value="NZ_AP017313.1"/>
</dbReference>
<dbReference type="FunFam" id="3.40.50.300:FF:000006">
    <property type="entry name" value="DNA-binding transcriptional regulator NtrC"/>
    <property type="match status" value="1"/>
</dbReference>
<dbReference type="KEGG" id="mgot:MgSA37_02865"/>
<sequence length="458" mass="51559">MAKILIIDDERAIRNTLREILEYEDYTVEDIDNGVDGLELIQKNDYDLVLCDIKMNRVDGMEVLTEGLAMKPDLPFIMISGHGTVETAIEASKKGAFDFISKPPDLNRLLITVRNALDRGSLVTETKVLKRRVAKVRTMLGDSQSISKIKETIDRVAPTDARVLITGANGSGKELVARWLHEKSHRSSSPLIEVNCAAIPSELIESELFGHEKGSFTSAIKQRIGKFEAANGGTLFLDEIGDMSASTQAKVLRALQENKITRVGGEKEIDVDVRVVAATNKDLLKEIDAGNFRLDLYHRLSVILIHVPPLTDRKDDIPLLAQNFLDEICNDYGMPVKKISDAAMEALKALPWTGNIRELRNMIERLIILSDKIITDNDVKIFANPSSPVEVTNSNNGHQTDFDRFNNFQEYKDYAEREYIKFKLEKNNWNVSKTADDIDIQRSHLYSKIEKFGLKRGE</sequence>
<dbReference type="PROSITE" id="PS00676">
    <property type="entry name" value="SIGMA54_INTERACT_2"/>
    <property type="match status" value="1"/>
</dbReference>
<evidence type="ECO:0000313" key="2">
    <source>
        <dbReference type="Proteomes" id="UP000218263"/>
    </source>
</evidence>
<dbReference type="SMART" id="SM00382">
    <property type="entry name" value="AAA"/>
    <property type="match status" value="1"/>
</dbReference>
<dbReference type="GO" id="GO:0005524">
    <property type="term" value="F:ATP binding"/>
    <property type="evidence" value="ECO:0007669"/>
    <property type="project" value="UniProtKB-KW"/>
</dbReference>
<dbReference type="InterPro" id="IPR009057">
    <property type="entry name" value="Homeodomain-like_sf"/>
</dbReference>
<gene>
    <name evidence="1" type="primary">zraR_3</name>
    <name evidence="1" type="ORF">MgSA37_02865</name>
</gene>
<dbReference type="Gene3D" id="1.10.10.60">
    <property type="entry name" value="Homeodomain-like"/>
    <property type="match status" value="1"/>
</dbReference>